<evidence type="ECO:0000313" key="2">
    <source>
        <dbReference type="Proteomes" id="UP000611708"/>
    </source>
</evidence>
<comment type="caution">
    <text evidence="1">The sequence shown here is derived from an EMBL/GenBank/DDBJ whole genome shotgun (WGS) entry which is preliminary data.</text>
</comment>
<reference evidence="1 2" key="1">
    <citation type="submission" date="2020-11" db="EMBL/GenBank/DDBJ databases">
        <authorList>
            <person name="Kim M.K."/>
        </authorList>
    </citation>
    <scope>NUCLEOTIDE SEQUENCE [LARGE SCALE GENOMIC DNA]</scope>
    <source>
        <strain evidence="1 2">BT290</strain>
    </source>
</reference>
<keyword evidence="2" id="KW-1185">Reference proteome</keyword>
<dbReference type="RefSeq" id="WP_196265368.1">
    <property type="nucleotide sequence ID" value="NZ_JADQDN010000015.1"/>
</dbReference>
<evidence type="ECO:0008006" key="3">
    <source>
        <dbReference type="Google" id="ProtNLM"/>
    </source>
</evidence>
<dbReference type="EMBL" id="JADQDN010000015">
    <property type="protein sequence ID" value="MBF9198017.1"/>
    <property type="molecule type" value="Genomic_DNA"/>
</dbReference>
<gene>
    <name evidence="1" type="ORF">I2H36_18440</name>
</gene>
<dbReference type="Proteomes" id="UP000611708">
    <property type="component" value="Unassembled WGS sequence"/>
</dbReference>
<sequence length="89" mass="9729">MSVRLDVNVIIMEGACRVEDAEPLLRWLQADSGRMVDLTGAEHLHAAVLQVLLAMRPAIQGTVRDAFIRDWVLPTVMGESSLESKSQGG</sequence>
<proteinExistence type="predicted"/>
<organism evidence="1 2">
    <name type="scientific">Microvirga terrestris</name>
    <dbReference type="NCBI Taxonomy" id="2791024"/>
    <lineage>
        <taxon>Bacteria</taxon>
        <taxon>Pseudomonadati</taxon>
        <taxon>Pseudomonadota</taxon>
        <taxon>Alphaproteobacteria</taxon>
        <taxon>Hyphomicrobiales</taxon>
        <taxon>Methylobacteriaceae</taxon>
        <taxon>Microvirga</taxon>
    </lineage>
</organism>
<name>A0ABS0HY03_9HYPH</name>
<evidence type="ECO:0000313" key="1">
    <source>
        <dbReference type="EMBL" id="MBF9198017.1"/>
    </source>
</evidence>
<protein>
    <recommendedName>
        <fullName evidence="3">STAS domain-containing protein</fullName>
    </recommendedName>
</protein>
<accession>A0ABS0HY03</accession>